<reference evidence="1 2" key="1">
    <citation type="submission" date="2018-06" db="EMBL/GenBank/DDBJ databases">
        <authorList>
            <consortium name="Pathogen Informatics"/>
            <person name="Doyle S."/>
        </authorList>
    </citation>
    <scope>NUCLEOTIDE SEQUENCE [LARGE SCALE GENOMIC DNA]</scope>
    <source>
        <strain evidence="1 2">NCTC8622</strain>
    </source>
</reference>
<evidence type="ECO:0000313" key="2">
    <source>
        <dbReference type="Proteomes" id="UP000254079"/>
    </source>
</evidence>
<dbReference type="EMBL" id="UGCP01000002">
    <property type="protein sequence ID" value="STI87793.1"/>
    <property type="molecule type" value="Genomic_DNA"/>
</dbReference>
<accession>A0A376UFM7</accession>
<name>A0A376UFM7_ECOLX</name>
<sequence length="92" mass="10562">MDGCFPDLERIIPKKFDLCTHPVIQAGYLSYPEKMFGRERKFIPVQLRSSGDGQAVRIQFDSIINSMYGNPEFVVMPCRDHGDFNVAQEHPE</sequence>
<protein>
    <submittedName>
        <fullName evidence="1">Uncharacterized protein</fullName>
    </submittedName>
</protein>
<gene>
    <name evidence="1" type="ORF">NCTC8622_06971</name>
</gene>
<proteinExistence type="predicted"/>
<dbReference type="AlphaFoldDB" id="A0A376UFM7"/>
<organism evidence="1 2">
    <name type="scientific">Escherichia coli</name>
    <dbReference type="NCBI Taxonomy" id="562"/>
    <lineage>
        <taxon>Bacteria</taxon>
        <taxon>Pseudomonadati</taxon>
        <taxon>Pseudomonadota</taxon>
        <taxon>Gammaproteobacteria</taxon>
        <taxon>Enterobacterales</taxon>
        <taxon>Enterobacteriaceae</taxon>
        <taxon>Escherichia</taxon>
    </lineage>
</organism>
<dbReference type="Proteomes" id="UP000254079">
    <property type="component" value="Unassembled WGS sequence"/>
</dbReference>
<evidence type="ECO:0000313" key="1">
    <source>
        <dbReference type="EMBL" id="STI87793.1"/>
    </source>
</evidence>